<dbReference type="EMBL" id="WJJP01000668">
    <property type="protein sequence ID" value="MBD3326977.1"/>
    <property type="molecule type" value="Genomic_DNA"/>
</dbReference>
<dbReference type="AlphaFoldDB" id="A0A9D5K068"/>
<protein>
    <submittedName>
        <fullName evidence="1">Uncharacterized protein</fullName>
    </submittedName>
</protein>
<proteinExistence type="predicted"/>
<sequence length="152" mass="17242">MTKAASHIRQIDQVVNALEAAYEQITRADRQCLATKQELPAALANRHLVIAHAAYLHAINTYLEAGGGSRGSYLVLDAQGREILPQLGTSWNYQPEAERFREKVLETVLAADHRFTSEFHDRRPIPTETFWFETVWKAYREGEVFQASSPQS</sequence>
<gene>
    <name evidence="1" type="ORF">GF339_20495</name>
</gene>
<reference evidence="1" key="1">
    <citation type="submission" date="2019-11" db="EMBL/GenBank/DDBJ databases">
        <title>Microbial mats filling the niche in hypersaline microbial mats.</title>
        <authorList>
            <person name="Wong H.L."/>
            <person name="Macleod F.I."/>
            <person name="White R.A. III"/>
            <person name="Burns B.P."/>
        </authorList>
    </citation>
    <scope>NUCLEOTIDE SEQUENCE</scope>
    <source>
        <strain evidence="1">Rbin_158</strain>
    </source>
</reference>
<comment type="caution">
    <text evidence="1">The sequence shown here is derived from an EMBL/GenBank/DDBJ whole genome shotgun (WGS) entry which is preliminary data.</text>
</comment>
<evidence type="ECO:0000313" key="1">
    <source>
        <dbReference type="EMBL" id="MBD3326977.1"/>
    </source>
</evidence>
<name>A0A9D5K068_9BACT</name>
<evidence type="ECO:0000313" key="2">
    <source>
        <dbReference type="Proteomes" id="UP000649604"/>
    </source>
</evidence>
<accession>A0A9D5K068</accession>
<organism evidence="1 2">
    <name type="scientific">candidate division KSB3 bacterium</name>
    <dbReference type="NCBI Taxonomy" id="2044937"/>
    <lineage>
        <taxon>Bacteria</taxon>
        <taxon>candidate division KSB3</taxon>
    </lineage>
</organism>
<dbReference type="Proteomes" id="UP000649604">
    <property type="component" value="Unassembled WGS sequence"/>
</dbReference>